<dbReference type="PANTHER" id="PTHR31273">
    <property type="entry name" value="PHOSPHOKETOLASE-RELATED"/>
    <property type="match status" value="1"/>
</dbReference>
<name>A0A1L9WSE6_ASPA1</name>
<dbReference type="PANTHER" id="PTHR31273:SF0">
    <property type="entry name" value="PHOSPHOKETOLASE-RELATED"/>
    <property type="match status" value="1"/>
</dbReference>
<dbReference type="InterPro" id="IPR018969">
    <property type="entry name" value="Xul5P/Fru6P_PKetolase_C"/>
</dbReference>
<evidence type="ECO:0000259" key="6">
    <source>
        <dbReference type="Pfam" id="PF09364"/>
    </source>
</evidence>
<evidence type="ECO:0000256" key="1">
    <source>
        <dbReference type="ARBA" id="ARBA00001964"/>
    </source>
</evidence>
<gene>
    <name evidence="7" type="ORF">ASPACDRAFT_120275</name>
</gene>
<dbReference type="PROSITE" id="PS60002">
    <property type="entry name" value="PHOSPHOKETOLASE_1"/>
    <property type="match status" value="1"/>
</dbReference>
<dbReference type="Proteomes" id="UP000184546">
    <property type="component" value="Unassembled WGS sequence"/>
</dbReference>
<dbReference type="Pfam" id="PF09363">
    <property type="entry name" value="XFP_C"/>
    <property type="match status" value="1"/>
</dbReference>
<dbReference type="SUPFAM" id="SSF52518">
    <property type="entry name" value="Thiamin diphosphate-binding fold (THDP-binding)"/>
    <property type="match status" value="2"/>
</dbReference>
<feature type="domain" description="Xylulose 5-phosphate/Fructose 6-phosphate phosphoketolase N-terminal" evidence="6">
    <location>
        <begin position="24"/>
        <end position="384"/>
    </location>
</feature>
<dbReference type="NCBIfam" id="NF003617">
    <property type="entry name" value="PRK05261.1-2"/>
    <property type="match status" value="1"/>
</dbReference>
<reference evidence="8" key="1">
    <citation type="journal article" date="2017" name="Genome Biol.">
        <title>Comparative genomics reveals high biological diversity and specific adaptations in the industrially and medically important fungal genus Aspergillus.</title>
        <authorList>
            <person name="de Vries R.P."/>
            <person name="Riley R."/>
            <person name="Wiebenga A."/>
            <person name="Aguilar-Osorio G."/>
            <person name="Amillis S."/>
            <person name="Uchima C.A."/>
            <person name="Anderluh G."/>
            <person name="Asadollahi M."/>
            <person name="Askin M."/>
            <person name="Barry K."/>
            <person name="Battaglia E."/>
            <person name="Bayram O."/>
            <person name="Benocci T."/>
            <person name="Braus-Stromeyer S.A."/>
            <person name="Caldana C."/>
            <person name="Canovas D."/>
            <person name="Cerqueira G.C."/>
            <person name="Chen F."/>
            <person name="Chen W."/>
            <person name="Choi C."/>
            <person name="Clum A."/>
            <person name="Dos Santos R.A."/>
            <person name="Damasio A.R."/>
            <person name="Diallinas G."/>
            <person name="Emri T."/>
            <person name="Fekete E."/>
            <person name="Flipphi M."/>
            <person name="Freyberg S."/>
            <person name="Gallo A."/>
            <person name="Gournas C."/>
            <person name="Habgood R."/>
            <person name="Hainaut M."/>
            <person name="Harispe M.L."/>
            <person name="Henrissat B."/>
            <person name="Hilden K.S."/>
            <person name="Hope R."/>
            <person name="Hossain A."/>
            <person name="Karabika E."/>
            <person name="Karaffa L."/>
            <person name="Karanyi Z."/>
            <person name="Krasevec N."/>
            <person name="Kuo A."/>
            <person name="Kusch H."/>
            <person name="LaButti K."/>
            <person name="Lagendijk E.L."/>
            <person name="Lapidus A."/>
            <person name="Levasseur A."/>
            <person name="Lindquist E."/>
            <person name="Lipzen A."/>
            <person name="Logrieco A.F."/>
            <person name="MacCabe A."/>
            <person name="Maekelae M.R."/>
            <person name="Malavazi I."/>
            <person name="Melin P."/>
            <person name="Meyer V."/>
            <person name="Mielnichuk N."/>
            <person name="Miskei M."/>
            <person name="Molnar A.P."/>
            <person name="Mule G."/>
            <person name="Ngan C.Y."/>
            <person name="Orejas M."/>
            <person name="Orosz E."/>
            <person name="Ouedraogo J.P."/>
            <person name="Overkamp K.M."/>
            <person name="Park H.-S."/>
            <person name="Perrone G."/>
            <person name="Piumi F."/>
            <person name="Punt P.J."/>
            <person name="Ram A.F."/>
            <person name="Ramon A."/>
            <person name="Rauscher S."/>
            <person name="Record E."/>
            <person name="Riano-Pachon D.M."/>
            <person name="Robert V."/>
            <person name="Roehrig J."/>
            <person name="Ruller R."/>
            <person name="Salamov A."/>
            <person name="Salih N.S."/>
            <person name="Samson R.A."/>
            <person name="Sandor E."/>
            <person name="Sanguinetti M."/>
            <person name="Schuetze T."/>
            <person name="Sepcic K."/>
            <person name="Shelest E."/>
            <person name="Sherlock G."/>
            <person name="Sophianopoulou V."/>
            <person name="Squina F.M."/>
            <person name="Sun H."/>
            <person name="Susca A."/>
            <person name="Todd R.B."/>
            <person name="Tsang A."/>
            <person name="Unkles S.E."/>
            <person name="van de Wiele N."/>
            <person name="van Rossen-Uffink D."/>
            <person name="Oliveira J.V."/>
            <person name="Vesth T.C."/>
            <person name="Visser J."/>
            <person name="Yu J.-H."/>
            <person name="Zhou M."/>
            <person name="Andersen M.R."/>
            <person name="Archer D.B."/>
            <person name="Baker S.E."/>
            <person name="Benoit I."/>
            <person name="Brakhage A.A."/>
            <person name="Braus G.H."/>
            <person name="Fischer R."/>
            <person name="Frisvad J.C."/>
            <person name="Goldman G.H."/>
            <person name="Houbraken J."/>
            <person name="Oakley B."/>
            <person name="Pocsi I."/>
            <person name="Scazzocchio C."/>
            <person name="Seiboth B."/>
            <person name="vanKuyk P.A."/>
            <person name="Wortman J."/>
            <person name="Dyer P.S."/>
            <person name="Grigoriev I.V."/>
        </authorList>
    </citation>
    <scope>NUCLEOTIDE SEQUENCE [LARGE SCALE GENOMIC DNA]</scope>
    <source>
        <strain evidence="8">ATCC 16872 / CBS 172.66 / WB 5094</strain>
    </source>
</reference>
<evidence type="ECO:0000259" key="5">
    <source>
        <dbReference type="Pfam" id="PF09363"/>
    </source>
</evidence>
<dbReference type="OMA" id="VAGKQPC"/>
<evidence type="ECO:0000313" key="8">
    <source>
        <dbReference type="Proteomes" id="UP000184546"/>
    </source>
</evidence>
<dbReference type="STRING" id="690307.A0A1L9WSE6"/>
<dbReference type="Pfam" id="PF03894">
    <property type="entry name" value="XFP"/>
    <property type="match status" value="1"/>
</dbReference>
<dbReference type="InterPro" id="IPR023962">
    <property type="entry name" value="Phosphoketolase"/>
</dbReference>
<proteinExistence type="inferred from homology"/>
<evidence type="ECO:0000313" key="7">
    <source>
        <dbReference type="EMBL" id="OJJ99136.1"/>
    </source>
</evidence>
<dbReference type="InterPro" id="IPR019790">
    <property type="entry name" value="Xul5P/Fru6P_PKetolase_CS"/>
</dbReference>
<dbReference type="InterPro" id="IPR009014">
    <property type="entry name" value="Transketo_C/PFOR_II"/>
</dbReference>
<evidence type="ECO:0000256" key="3">
    <source>
        <dbReference type="ARBA" id="ARBA00023052"/>
    </source>
</evidence>
<dbReference type="NCBIfam" id="NF003619">
    <property type="entry name" value="PRK05261.1-4"/>
    <property type="match status" value="1"/>
</dbReference>
<dbReference type="Pfam" id="PF09364">
    <property type="entry name" value="XFP_N"/>
    <property type="match status" value="1"/>
</dbReference>
<dbReference type="GO" id="GO:0016832">
    <property type="term" value="F:aldehyde-lyase activity"/>
    <property type="evidence" value="ECO:0007669"/>
    <property type="project" value="InterPro"/>
</dbReference>
<comment type="similarity">
    <text evidence="2">Belongs to the XFP family.</text>
</comment>
<organism evidence="7 8">
    <name type="scientific">Aspergillus aculeatus (strain ATCC 16872 / CBS 172.66 / WB 5094)</name>
    <dbReference type="NCBI Taxonomy" id="690307"/>
    <lineage>
        <taxon>Eukaryota</taxon>
        <taxon>Fungi</taxon>
        <taxon>Dikarya</taxon>
        <taxon>Ascomycota</taxon>
        <taxon>Pezizomycotina</taxon>
        <taxon>Eurotiomycetes</taxon>
        <taxon>Eurotiomycetidae</taxon>
        <taxon>Eurotiales</taxon>
        <taxon>Aspergillaceae</taxon>
        <taxon>Aspergillus</taxon>
        <taxon>Aspergillus subgen. Circumdati</taxon>
    </lineage>
</organism>
<dbReference type="AlphaFoldDB" id="A0A1L9WSE6"/>
<dbReference type="Gene3D" id="3.40.50.920">
    <property type="match status" value="1"/>
</dbReference>
<dbReference type="Gene3D" id="3.40.50.970">
    <property type="match status" value="2"/>
</dbReference>
<dbReference type="VEuPathDB" id="FungiDB:ASPACDRAFT_120275"/>
<evidence type="ECO:0000256" key="4">
    <source>
        <dbReference type="ARBA" id="ARBA00023239"/>
    </source>
</evidence>
<dbReference type="EMBL" id="KV878978">
    <property type="protein sequence ID" value="OJJ99136.1"/>
    <property type="molecule type" value="Genomic_DNA"/>
</dbReference>
<accession>A0A1L9WSE6</accession>
<keyword evidence="8" id="KW-1185">Reference proteome</keyword>
<dbReference type="InterPro" id="IPR005593">
    <property type="entry name" value="Xul5P/Fru6P_PKetolase"/>
</dbReference>
<sequence length="813" mass="91624">MPSDELSISAYGAARSTIKGEPLDAEEIRKTDAYFRASLYLCLGMLYLRDNVLLHEPLKKEHLKARLLGHWGSDAGQSFTWIHMNRLIKKYDLDVLFISGPGHGAPGILSQSYLEGVYSEVYPDKSEDVVGMQKFFKQFSFPGGIGSHATPETPGSLHEGGELGYSISHAFGTVFDHPNLITLTMVGDGEAETGPLATSWHGTKFLNPITDGAVLPVLHLNGYKINNPTLLARISHDELSALFYGYGWTPYFVEGSDRESMHQAMAATLEHCVLEIRKFQQQARESGKPFRPRWPLIVLRTPKGWTAPREVDGKLLEGFWRAHQIPITDVLTNAAHLKVLEDWMKSYGPDQVFGKDGKLIPELKALAPTGNARMSANPVGNGGLLRRPLDLPDFRKYALDDIEPGVSVRGSMINMSKFLRDVVGRNLTNFRVFGPDETESNKLSEIYKAGKKVWLADYFEEDNDGGNLAMQGRVMEMLSEHTCEGWLEGYVLSGRHGLLNSYEPFIHIIDSMVNQHCKWIEKCLEVEWRAKVASLNILLTATVWRQDHNGFTHQDPGFLDVVANKSPEVVRIYLPPDGNTLLSVTDHCLRSANYVNVIVADKQDHIQFLDMDEAIAHCTKGLGIWNWASNDQGHEPDVVMACCGDVPTHEALAATALLREHVPQLRVRFVNVVDLFRLISKIHHPHGMSDRMWKSIFTDDKPIIFNFHSYPWLIHRLTYKRPGQQNIRVRGYREKGNIDTPFELAVRNNTDRYSLAIDAIDHAQSLGNTAAGVREKLLNMQLIAKQKAFDDGLDPDYIRNWTWQWPKKKSEGV</sequence>
<dbReference type="OrthoDB" id="2532903at2759"/>
<dbReference type="PROSITE" id="PS60003">
    <property type="entry name" value="PHOSPHOKETOLASE_2"/>
    <property type="match status" value="1"/>
</dbReference>
<dbReference type="RefSeq" id="XP_020055476.1">
    <property type="nucleotide sequence ID" value="XM_020196333.1"/>
</dbReference>
<evidence type="ECO:0000256" key="2">
    <source>
        <dbReference type="ARBA" id="ARBA00005623"/>
    </source>
</evidence>
<keyword evidence="3" id="KW-0786">Thiamine pyrophosphate</keyword>
<dbReference type="GO" id="GO:0005975">
    <property type="term" value="P:carbohydrate metabolic process"/>
    <property type="evidence" value="ECO:0007669"/>
    <property type="project" value="InterPro"/>
</dbReference>
<evidence type="ECO:0008006" key="9">
    <source>
        <dbReference type="Google" id="ProtNLM"/>
    </source>
</evidence>
<feature type="domain" description="Xylulose 5-phosphate/Fructose 6-phosphate phosphoketolase C-terminal" evidence="5">
    <location>
        <begin position="602"/>
        <end position="803"/>
    </location>
</feature>
<keyword evidence="4" id="KW-0456">Lyase</keyword>
<protein>
    <recommendedName>
        <fullName evidence="9">Xylulose 5-phosphate/Fructose 6-phosphate phosphoketolase N-terminal domain-containing protein</fullName>
    </recommendedName>
</protein>
<dbReference type="GeneID" id="30970147"/>
<dbReference type="InterPro" id="IPR029061">
    <property type="entry name" value="THDP-binding"/>
</dbReference>
<comment type="cofactor">
    <cofactor evidence="1">
        <name>thiamine diphosphate</name>
        <dbReference type="ChEBI" id="CHEBI:58937"/>
    </cofactor>
</comment>
<dbReference type="InterPro" id="IPR018970">
    <property type="entry name" value="Xul5P/Fru6P_PKetolase_N"/>
</dbReference>
<dbReference type="PIRSF" id="PIRSF017245">
    <property type="entry name" value="Phosphoketolase"/>
    <property type="match status" value="1"/>
</dbReference>
<dbReference type="InterPro" id="IPR019789">
    <property type="entry name" value="Xul5P/Fru6P_PKetolase_ThDP_BS"/>
</dbReference>
<dbReference type="CDD" id="cd02011">
    <property type="entry name" value="TPP_PK"/>
    <property type="match status" value="1"/>
</dbReference>
<dbReference type="HAMAP" id="MF_01403">
    <property type="entry name" value="Phosphoketolase"/>
    <property type="match status" value="1"/>
</dbReference>